<dbReference type="RefSeq" id="WP_377470890.1">
    <property type="nucleotide sequence ID" value="NZ_JBHLWN010000056.1"/>
</dbReference>
<dbReference type="SMART" id="SM00862">
    <property type="entry name" value="Trans_reg_C"/>
    <property type="match status" value="1"/>
</dbReference>
<keyword evidence="3" id="KW-0805">Transcription regulation</keyword>
<keyword evidence="2" id="KW-0902">Two-component regulatory system</keyword>
<reference evidence="10 11" key="1">
    <citation type="submission" date="2024-09" db="EMBL/GenBank/DDBJ databases">
        <authorList>
            <person name="Sun Q."/>
            <person name="Mori K."/>
        </authorList>
    </citation>
    <scope>NUCLEOTIDE SEQUENCE [LARGE SCALE GENOMIC DNA]</scope>
    <source>
        <strain evidence="10 11">CCM 7759</strain>
    </source>
</reference>
<dbReference type="SMART" id="SM00448">
    <property type="entry name" value="REC"/>
    <property type="match status" value="1"/>
</dbReference>
<feature type="domain" description="OmpR/PhoB-type" evidence="9">
    <location>
        <begin position="125"/>
        <end position="226"/>
    </location>
</feature>
<evidence type="ECO:0000313" key="11">
    <source>
        <dbReference type="Proteomes" id="UP001589776"/>
    </source>
</evidence>
<dbReference type="PROSITE" id="PS50110">
    <property type="entry name" value="RESPONSE_REGULATORY"/>
    <property type="match status" value="1"/>
</dbReference>
<dbReference type="Proteomes" id="UP001589776">
    <property type="component" value="Unassembled WGS sequence"/>
</dbReference>
<sequence>MSGLRKTVLLIEHQTETQTAITRALEQRGFRIRPAANGEQGWELFREEKPDCVILEMMLPDKSGLELCRDIRSVSKVPLLMLSAQDDAVQVVRALELGADDCMTKPIDLNVLAAKIKALLRRASGDLLPAGRAGLRIDCPGREIYRDGVPVPLYTKERQLLFFLIEHENQVFSAEQLYTRIWGMEQTGDERAVKVHISNLRKKIEDNPSNPVFIQTVRGLGYKFTQP</sequence>
<feature type="domain" description="Response regulatory" evidence="8">
    <location>
        <begin position="7"/>
        <end position="120"/>
    </location>
</feature>
<dbReference type="InterPro" id="IPR011006">
    <property type="entry name" value="CheY-like_superfamily"/>
</dbReference>
<evidence type="ECO:0000256" key="4">
    <source>
        <dbReference type="ARBA" id="ARBA00023125"/>
    </source>
</evidence>
<dbReference type="CDD" id="cd00383">
    <property type="entry name" value="trans_reg_C"/>
    <property type="match status" value="1"/>
</dbReference>
<proteinExistence type="predicted"/>
<evidence type="ECO:0000256" key="7">
    <source>
        <dbReference type="PROSITE-ProRule" id="PRU01091"/>
    </source>
</evidence>
<keyword evidence="11" id="KW-1185">Reference proteome</keyword>
<accession>A0ABV6DLQ8</accession>
<dbReference type="Gene3D" id="3.40.50.2300">
    <property type="match status" value="1"/>
</dbReference>
<evidence type="ECO:0000256" key="3">
    <source>
        <dbReference type="ARBA" id="ARBA00023015"/>
    </source>
</evidence>
<evidence type="ECO:0000256" key="5">
    <source>
        <dbReference type="ARBA" id="ARBA00023163"/>
    </source>
</evidence>
<dbReference type="InterPro" id="IPR001789">
    <property type="entry name" value="Sig_transdc_resp-reg_receiver"/>
</dbReference>
<evidence type="ECO:0000259" key="8">
    <source>
        <dbReference type="PROSITE" id="PS50110"/>
    </source>
</evidence>
<dbReference type="SUPFAM" id="SSF52172">
    <property type="entry name" value="CheY-like"/>
    <property type="match status" value="1"/>
</dbReference>
<dbReference type="InterPro" id="IPR016032">
    <property type="entry name" value="Sig_transdc_resp-reg_C-effctor"/>
</dbReference>
<evidence type="ECO:0000256" key="6">
    <source>
        <dbReference type="PROSITE-ProRule" id="PRU00169"/>
    </source>
</evidence>
<evidence type="ECO:0000256" key="1">
    <source>
        <dbReference type="ARBA" id="ARBA00022553"/>
    </source>
</evidence>
<dbReference type="EMBL" id="JBHLWN010000056">
    <property type="protein sequence ID" value="MFC0213576.1"/>
    <property type="molecule type" value="Genomic_DNA"/>
</dbReference>
<keyword evidence="1" id="KW-0597">Phosphoprotein</keyword>
<comment type="caution">
    <text evidence="10">The sequence shown here is derived from an EMBL/GenBank/DDBJ whole genome shotgun (WGS) entry which is preliminary data.</text>
</comment>
<dbReference type="Gene3D" id="1.10.10.10">
    <property type="entry name" value="Winged helix-like DNA-binding domain superfamily/Winged helix DNA-binding domain"/>
    <property type="match status" value="1"/>
</dbReference>
<dbReference type="CDD" id="cd17574">
    <property type="entry name" value="REC_OmpR"/>
    <property type="match status" value="1"/>
</dbReference>
<dbReference type="InterPro" id="IPR001867">
    <property type="entry name" value="OmpR/PhoB-type_DNA-bd"/>
</dbReference>
<dbReference type="InterPro" id="IPR036388">
    <property type="entry name" value="WH-like_DNA-bd_sf"/>
</dbReference>
<evidence type="ECO:0000313" key="10">
    <source>
        <dbReference type="EMBL" id="MFC0213576.1"/>
    </source>
</evidence>
<name>A0ABV6DLQ8_9BACL</name>
<evidence type="ECO:0000259" key="9">
    <source>
        <dbReference type="PROSITE" id="PS51755"/>
    </source>
</evidence>
<dbReference type="PANTHER" id="PTHR48111">
    <property type="entry name" value="REGULATOR OF RPOS"/>
    <property type="match status" value="1"/>
</dbReference>
<evidence type="ECO:0000256" key="2">
    <source>
        <dbReference type="ARBA" id="ARBA00023012"/>
    </source>
</evidence>
<feature type="DNA-binding region" description="OmpR/PhoB-type" evidence="7">
    <location>
        <begin position="125"/>
        <end position="226"/>
    </location>
</feature>
<comment type="caution">
    <text evidence="6">Lacks conserved residue(s) required for the propagation of feature annotation.</text>
</comment>
<dbReference type="Pfam" id="PF00072">
    <property type="entry name" value="Response_reg"/>
    <property type="match status" value="1"/>
</dbReference>
<keyword evidence="4 7" id="KW-0238">DNA-binding</keyword>
<dbReference type="Pfam" id="PF00486">
    <property type="entry name" value="Trans_reg_C"/>
    <property type="match status" value="1"/>
</dbReference>
<dbReference type="InterPro" id="IPR039420">
    <property type="entry name" value="WalR-like"/>
</dbReference>
<organism evidence="10 11">
    <name type="scientific">Paenibacillus chartarius</name>
    <dbReference type="NCBI Taxonomy" id="747481"/>
    <lineage>
        <taxon>Bacteria</taxon>
        <taxon>Bacillati</taxon>
        <taxon>Bacillota</taxon>
        <taxon>Bacilli</taxon>
        <taxon>Bacillales</taxon>
        <taxon>Paenibacillaceae</taxon>
        <taxon>Paenibacillus</taxon>
    </lineage>
</organism>
<dbReference type="PANTHER" id="PTHR48111:SF40">
    <property type="entry name" value="PHOSPHATE REGULON TRANSCRIPTIONAL REGULATORY PROTEIN PHOB"/>
    <property type="match status" value="1"/>
</dbReference>
<protein>
    <submittedName>
        <fullName evidence="10">Response regulator transcription factor</fullName>
    </submittedName>
</protein>
<gene>
    <name evidence="10" type="ORF">ACFFK0_14115</name>
</gene>
<keyword evidence="5" id="KW-0804">Transcription</keyword>
<dbReference type="PROSITE" id="PS51755">
    <property type="entry name" value="OMPR_PHOB"/>
    <property type="match status" value="1"/>
</dbReference>
<dbReference type="SUPFAM" id="SSF46894">
    <property type="entry name" value="C-terminal effector domain of the bipartite response regulators"/>
    <property type="match status" value="1"/>
</dbReference>